<accession>A0ABT1ZC03</accession>
<reference evidence="2 3" key="1">
    <citation type="submission" date="2022-08" db="EMBL/GenBank/DDBJ databases">
        <authorList>
            <person name="Li F."/>
        </authorList>
    </citation>
    <scope>NUCLEOTIDE SEQUENCE [LARGE SCALE GENOMIC DNA]</scope>
    <source>
        <strain evidence="2 3">10F1B-8-1</strain>
    </source>
</reference>
<protein>
    <submittedName>
        <fullName evidence="2">DUF4166 domain-containing protein</fullName>
    </submittedName>
</protein>
<sequence>MSRRRHPGAPWAAALGDDLEQLSPALQDYFGGAPYGAHGIGDGVFTSVGTPRRWLWPLLAVLGRWNVVWPVWEADVPFTIVNVPTPHGLIGVRRFRFAGGDRTMTDRIIWTPRGLRQRLGAGERVVAELRIEPEEGGLRIRSGRVGVRMLGLRFSLPAAWAPRIEVHERTLADGRQHVALTLDLPIVGRAYEYAGAFSYRIEPAAPEVA</sequence>
<dbReference type="Proteomes" id="UP001205337">
    <property type="component" value="Unassembled WGS sequence"/>
</dbReference>
<dbReference type="RefSeq" id="WP_258797114.1">
    <property type="nucleotide sequence ID" value="NZ_JANTHX010000003.1"/>
</dbReference>
<dbReference type="InterPro" id="IPR025311">
    <property type="entry name" value="DUF4166"/>
</dbReference>
<keyword evidence="3" id="KW-1185">Reference proteome</keyword>
<name>A0ABT1ZC03_9MICO</name>
<comment type="caution">
    <text evidence="2">The sequence shown here is derived from an EMBL/GenBank/DDBJ whole genome shotgun (WGS) entry which is preliminary data.</text>
</comment>
<gene>
    <name evidence="2" type="ORF">NUH29_01570</name>
</gene>
<feature type="domain" description="DUF4166" evidence="1">
    <location>
        <begin position="22"/>
        <end position="197"/>
    </location>
</feature>
<proteinExistence type="predicted"/>
<dbReference type="Pfam" id="PF13761">
    <property type="entry name" value="DUF4166"/>
    <property type="match status" value="1"/>
</dbReference>
<evidence type="ECO:0000313" key="3">
    <source>
        <dbReference type="Proteomes" id="UP001205337"/>
    </source>
</evidence>
<organism evidence="2 3">
    <name type="scientific">Protaetiibacter mangrovi</name>
    <dbReference type="NCBI Taxonomy" id="2970926"/>
    <lineage>
        <taxon>Bacteria</taxon>
        <taxon>Bacillati</taxon>
        <taxon>Actinomycetota</taxon>
        <taxon>Actinomycetes</taxon>
        <taxon>Micrococcales</taxon>
        <taxon>Microbacteriaceae</taxon>
        <taxon>Protaetiibacter</taxon>
    </lineage>
</organism>
<evidence type="ECO:0000313" key="2">
    <source>
        <dbReference type="EMBL" id="MCS0498235.1"/>
    </source>
</evidence>
<dbReference type="EMBL" id="JANTHX010000003">
    <property type="protein sequence ID" value="MCS0498235.1"/>
    <property type="molecule type" value="Genomic_DNA"/>
</dbReference>
<evidence type="ECO:0000259" key="1">
    <source>
        <dbReference type="Pfam" id="PF13761"/>
    </source>
</evidence>